<proteinExistence type="predicted"/>
<dbReference type="Proteomes" id="UP000295703">
    <property type="component" value="Unassembled WGS sequence"/>
</dbReference>
<reference evidence="2 3" key="1">
    <citation type="submission" date="2018-12" db="EMBL/GenBank/DDBJ databases">
        <title>Genome sequence and assembly of Colletotrichum trifolii.</title>
        <authorList>
            <person name="Gan P."/>
            <person name="Shirasu K."/>
        </authorList>
    </citation>
    <scope>NUCLEOTIDE SEQUENCE [LARGE SCALE GENOMIC DNA]</scope>
    <source>
        <strain evidence="2 3">543-2</strain>
    </source>
</reference>
<dbReference type="STRING" id="5466.A0A4R8RKJ5"/>
<dbReference type="AlphaFoldDB" id="A0A4R8RKJ5"/>
<evidence type="ECO:0000313" key="3">
    <source>
        <dbReference type="Proteomes" id="UP000295703"/>
    </source>
</evidence>
<dbReference type="EMBL" id="RYZW01000017">
    <property type="protein sequence ID" value="TDZ67332.1"/>
    <property type="molecule type" value="Genomic_DNA"/>
</dbReference>
<comment type="caution">
    <text evidence="2">The sequence shown here is derived from an EMBL/GenBank/DDBJ whole genome shotgun (WGS) entry which is preliminary data.</text>
</comment>
<accession>A0A4R8RKJ5</accession>
<protein>
    <submittedName>
        <fullName evidence="2">Putative secreted protein</fullName>
    </submittedName>
</protein>
<evidence type="ECO:0000313" key="2">
    <source>
        <dbReference type="EMBL" id="TDZ67332.1"/>
    </source>
</evidence>
<feature type="chain" id="PRO_5020782279" evidence="1">
    <location>
        <begin position="18"/>
        <end position="117"/>
    </location>
</feature>
<feature type="signal peptide" evidence="1">
    <location>
        <begin position="1"/>
        <end position="17"/>
    </location>
</feature>
<sequence>MKISTFVSALFFSSAFAAIGSYCTDSKGNIGTCQKTSKCKSLDGTIRSNLCPNDPNDVKCCLYPECNSNGICKKDTLSCSGSYSTGDCPGPKGYRCCNERKPPLCTRGDKGRRCIPP</sequence>
<organism evidence="2 3">
    <name type="scientific">Colletotrichum trifolii</name>
    <dbReference type="NCBI Taxonomy" id="5466"/>
    <lineage>
        <taxon>Eukaryota</taxon>
        <taxon>Fungi</taxon>
        <taxon>Dikarya</taxon>
        <taxon>Ascomycota</taxon>
        <taxon>Pezizomycotina</taxon>
        <taxon>Sordariomycetes</taxon>
        <taxon>Hypocreomycetidae</taxon>
        <taxon>Glomerellales</taxon>
        <taxon>Glomerellaceae</taxon>
        <taxon>Colletotrichum</taxon>
        <taxon>Colletotrichum orbiculare species complex</taxon>
    </lineage>
</organism>
<keyword evidence="1" id="KW-0732">Signal</keyword>
<keyword evidence="3" id="KW-1185">Reference proteome</keyword>
<gene>
    <name evidence="2" type="ORF">CTRI78_v003022</name>
</gene>
<name>A0A4R8RKJ5_COLTR</name>
<evidence type="ECO:0000256" key="1">
    <source>
        <dbReference type="SAM" id="SignalP"/>
    </source>
</evidence>